<reference evidence="3 4" key="1">
    <citation type="journal article" date="2018" name="Evol. Lett.">
        <title>Horizontal gene cluster transfer increased hallucinogenic mushroom diversity.</title>
        <authorList>
            <person name="Reynolds H.T."/>
            <person name="Vijayakumar V."/>
            <person name="Gluck-Thaler E."/>
            <person name="Korotkin H.B."/>
            <person name="Matheny P.B."/>
            <person name="Slot J.C."/>
        </authorList>
    </citation>
    <scope>NUCLEOTIDE SEQUENCE [LARGE SCALE GENOMIC DNA]</scope>
    <source>
        <strain evidence="3 4">2629</strain>
    </source>
</reference>
<dbReference type="Pfam" id="PF12929">
    <property type="entry name" value="Mid1"/>
    <property type="match status" value="1"/>
</dbReference>
<evidence type="ECO:0000256" key="1">
    <source>
        <dbReference type="SAM" id="MobiDB-lite"/>
    </source>
</evidence>
<dbReference type="EMBL" id="NHTK01001376">
    <property type="protein sequence ID" value="PPQ98767.1"/>
    <property type="molecule type" value="Genomic_DNA"/>
</dbReference>
<dbReference type="AlphaFoldDB" id="A0A409Y6U7"/>
<dbReference type="PANTHER" id="PTHR39142">
    <property type="entry name" value="MID1P"/>
    <property type="match status" value="1"/>
</dbReference>
<feature type="signal peptide" evidence="2">
    <location>
        <begin position="1"/>
        <end position="17"/>
    </location>
</feature>
<gene>
    <name evidence="3" type="ORF">CVT24_003325</name>
</gene>
<sequence>MLPESLLLLLTSALALAQSRQELPLNIVSSFATQRLPNPASFSLPAEEQLFISVALCSDSSSARFFISNSSNSDSVDDPGPGGTNAFEIILNHGQGNWTGRFANGGILGLQRDASSDFSFDIALFHQSLDLPFFGDSTSNQALIFSRQFQGIENVKPTYPNYTLPAANLSQPLAPSNPPNLTLIMAETSVGLANGPHTGCSLSSRSTAGTIRNETFWAREVDFWRKEFLVTGLNPSTNYTAFVVEDNTKVSGPIYFATKSSGFTCPLVHSLPYCPGVAYAVPLPPPPAGSVVYDNTNLPDAVSQPLISYMANFTTSLTTFACGRDWYSPLVGCNDCQREYRKWLCAISFTRCSEPSPSNPNGFTATPAEPSATGISATARPGPDGAQRVLSALLPQETRDAPRNPFLPPMGSPYMMLQPCLEMCNAVDRACPPFLGFQCPTNNFNAGASYGVGYIDSADGDKDQGLTGAAQDRWGNVWCHMI</sequence>
<evidence type="ECO:0000313" key="4">
    <source>
        <dbReference type="Proteomes" id="UP000284842"/>
    </source>
</evidence>
<dbReference type="GO" id="GO:0005262">
    <property type="term" value="F:calcium channel activity"/>
    <property type="evidence" value="ECO:0007669"/>
    <property type="project" value="InterPro"/>
</dbReference>
<name>A0A409Y6U7_9AGAR</name>
<evidence type="ECO:0000256" key="2">
    <source>
        <dbReference type="SAM" id="SignalP"/>
    </source>
</evidence>
<feature type="chain" id="PRO_5019484643" description="FZ domain-containing protein" evidence="2">
    <location>
        <begin position="18"/>
        <end position="482"/>
    </location>
</feature>
<comment type="caution">
    <text evidence="3">The sequence shown here is derived from an EMBL/GenBank/DDBJ whole genome shotgun (WGS) entry which is preliminary data.</text>
</comment>
<dbReference type="PANTHER" id="PTHR39142:SF1">
    <property type="entry name" value="AEL197CP"/>
    <property type="match status" value="1"/>
</dbReference>
<evidence type="ECO:0008006" key="5">
    <source>
        <dbReference type="Google" id="ProtNLM"/>
    </source>
</evidence>
<dbReference type="GO" id="GO:0098703">
    <property type="term" value="P:calcium ion import across plasma membrane"/>
    <property type="evidence" value="ECO:0007669"/>
    <property type="project" value="InterPro"/>
</dbReference>
<dbReference type="Proteomes" id="UP000284842">
    <property type="component" value="Unassembled WGS sequence"/>
</dbReference>
<keyword evidence="4" id="KW-1185">Reference proteome</keyword>
<dbReference type="OrthoDB" id="5405745at2759"/>
<proteinExistence type="predicted"/>
<evidence type="ECO:0000313" key="3">
    <source>
        <dbReference type="EMBL" id="PPQ98767.1"/>
    </source>
</evidence>
<protein>
    <recommendedName>
        <fullName evidence="5">FZ domain-containing protein</fullName>
    </recommendedName>
</protein>
<dbReference type="InParanoid" id="A0A409Y6U7"/>
<dbReference type="STRING" id="181874.A0A409Y6U7"/>
<dbReference type="InterPro" id="IPR024338">
    <property type="entry name" value="MID1/Yam8"/>
</dbReference>
<accession>A0A409Y6U7</accession>
<organism evidence="3 4">
    <name type="scientific">Panaeolus cyanescens</name>
    <dbReference type="NCBI Taxonomy" id="181874"/>
    <lineage>
        <taxon>Eukaryota</taxon>
        <taxon>Fungi</taxon>
        <taxon>Dikarya</taxon>
        <taxon>Basidiomycota</taxon>
        <taxon>Agaricomycotina</taxon>
        <taxon>Agaricomycetes</taxon>
        <taxon>Agaricomycetidae</taxon>
        <taxon>Agaricales</taxon>
        <taxon>Agaricineae</taxon>
        <taxon>Galeropsidaceae</taxon>
        <taxon>Panaeolus</taxon>
    </lineage>
</organism>
<feature type="region of interest" description="Disordered" evidence="1">
    <location>
        <begin position="356"/>
        <end position="380"/>
    </location>
</feature>
<keyword evidence="2" id="KW-0732">Signal</keyword>